<keyword evidence="9" id="KW-0175">Coiled coil</keyword>
<dbReference type="InterPro" id="IPR050092">
    <property type="entry name" value="RNase_H"/>
</dbReference>
<evidence type="ECO:0000256" key="6">
    <source>
        <dbReference type="ARBA" id="ARBA00022759"/>
    </source>
</evidence>
<evidence type="ECO:0000256" key="4">
    <source>
        <dbReference type="ARBA" id="ARBA00022722"/>
    </source>
</evidence>
<dbReference type="FunFam" id="3.40.970.10:FF:000001">
    <property type="entry name" value="Ribonuclease H1"/>
    <property type="match status" value="6"/>
</dbReference>
<dbReference type="EMBL" id="QXFY01000754">
    <property type="protein sequence ID" value="KAE9336396.1"/>
    <property type="molecule type" value="Genomic_DNA"/>
</dbReference>
<feature type="domain" description="Ribonuclease H1 N-terminal" evidence="10">
    <location>
        <begin position="311"/>
        <end position="352"/>
    </location>
</feature>
<keyword evidence="6" id="KW-0255">Endonuclease</keyword>
<evidence type="ECO:0000313" key="12">
    <source>
        <dbReference type="Proteomes" id="UP000486351"/>
    </source>
</evidence>
<evidence type="ECO:0000256" key="5">
    <source>
        <dbReference type="ARBA" id="ARBA00022723"/>
    </source>
</evidence>
<accession>A0A6G0RL36</accession>
<feature type="domain" description="Ribonuclease H1 N-terminal" evidence="10">
    <location>
        <begin position="98"/>
        <end position="140"/>
    </location>
</feature>
<dbReference type="InterPro" id="IPR037056">
    <property type="entry name" value="RNase_H1_N_sf"/>
</dbReference>
<keyword evidence="5" id="KW-0479">Metal-binding</keyword>
<feature type="domain" description="Ribonuclease H1 N-terminal" evidence="10">
    <location>
        <begin position="166"/>
        <end position="208"/>
    </location>
</feature>
<dbReference type="Proteomes" id="UP000486351">
    <property type="component" value="Unassembled WGS sequence"/>
</dbReference>
<keyword evidence="8" id="KW-0460">Magnesium</keyword>
<dbReference type="PANTHER" id="PTHR10642">
    <property type="entry name" value="RIBONUCLEASE H1"/>
    <property type="match status" value="1"/>
</dbReference>
<evidence type="ECO:0000313" key="11">
    <source>
        <dbReference type="EMBL" id="KAE9336396.1"/>
    </source>
</evidence>
<dbReference type="InterPro" id="IPR011320">
    <property type="entry name" value="RNase_H1_N"/>
</dbReference>
<feature type="domain" description="Ribonuclease H1 N-terminal" evidence="10">
    <location>
        <begin position="451"/>
        <end position="493"/>
    </location>
</feature>
<dbReference type="InterPro" id="IPR009027">
    <property type="entry name" value="Ribosomal_bL9/RNase_H1_N"/>
</dbReference>
<evidence type="ECO:0000256" key="1">
    <source>
        <dbReference type="ARBA" id="ARBA00001946"/>
    </source>
</evidence>
<dbReference type="AlphaFoldDB" id="A0A6G0RL36"/>
<dbReference type="EC" id="3.1.26.4" evidence="3"/>
<feature type="coiled-coil region" evidence="9">
    <location>
        <begin position="134"/>
        <end position="161"/>
    </location>
</feature>
<name>A0A6G0RL36_9STRA</name>
<feature type="domain" description="Ribonuclease H1 N-terminal" evidence="10">
    <location>
        <begin position="237"/>
        <end position="279"/>
    </location>
</feature>
<feature type="domain" description="Ribonuclease H1 N-terminal" evidence="10">
    <location>
        <begin position="20"/>
        <end position="62"/>
    </location>
</feature>
<keyword evidence="4" id="KW-0540">Nuclease</keyword>
<dbReference type="GO" id="GO:0043137">
    <property type="term" value="P:DNA replication, removal of RNA primer"/>
    <property type="evidence" value="ECO:0007669"/>
    <property type="project" value="TreeGrafter"/>
</dbReference>
<comment type="caution">
    <text evidence="11">The sequence shown here is derived from an EMBL/GenBank/DDBJ whole genome shotgun (WGS) entry which is preliminary data.</text>
</comment>
<keyword evidence="7" id="KW-0378">Hydrolase</keyword>
<proteinExistence type="inferred from homology"/>
<gene>
    <name evidence="11" type="ORF">PF008_g13037</name>
</gene>
<evidence type="ECO:0000256" key="3">
    <source>
        <dbReference type="ARBA" id="ARBA00012180"/>
    </source>
</evidence>
<evidence type="ECO:0000259" key="10">
    <source>
        <dbReference type="Pfam" id="PF01693"/>
    </source>
</evidence>
<organism evidence="11 12">
    <name type="scientific">Phytophthora fragariae</name>
    <dbReference type="NCBI Taxonomy" id="53985"/>
    <lineage>
        <taxon>Eukaryota</taxon>
        <taxon>Sar</taxon>
        <taxon>Stramenopiles</taxon>
        <taxon>Oomycota</taxon>
        <taxon>Peronosporomycetes</taxon>
        <taxon>Peronosporales</taxon>
        <taxon>Peronosporaceae</taxon>
        <taxon>Phytophthora</taxon>
    </lineage>
</organism>
<evidence type="ECO:0000256" key="7">
    <source>
        <dbReference type="ARBA" id="ARBA00022801"/>
    </source>
</evidence>
<evidence type="ECO:0000256" key="2">
    <source>
        <dbReference type="ARBA" id="ARBA00005300"/>
    </source>
</evidence>
<feature type="domain" description="Ribonuclease H1 N-terminal" evidence="10">
    <location>
        <begin position="382"/>
        <end position="424"/>
    </location>
</feature>
<dbReference type="Pfam" id="PF01693">
    <property type="entry name" value="Cauli_VI"/>
    <property type="match status" value="7"/>
</dbReference>
<protein>
    <recommendedName>
        <fullName evidence="3">ribonuclease H</fullName>
        <ecNumber evidence="3">3.1.26.4</ecNumber>
    </recommendedName>
</protein>
<evidence type="ECO:0000256" key="9">
    <source>
        <dbReference type="SAM" id="Coils"/>
    </source>
</evidence>
<comment type="similarity">
    <text evidence="2">Belongs to the RNase H family.</text>
</comment>
<dbReference type="GO" id="GO:0004523">
    <property type="term" value="F:RNA-DNA hybrid ribonuclease activity"/>
    <property type="evidence" value="ECO:0007669"/>
    <property type="project" value="UniProtKB-EC"/>
</dbReference>
<dbReference type="SUPFAM" id="SSF55658">
    <property type="entry name" value="L9 N-domain-like"/>
    <property type="match status" value="7"/>
</dbReference>
<dbReference type="Gene3D" id="3.40.970.10">
    <property type="entry name" value="Ribonuclease H1, N-terminal domain"/>
    <property type="match status" value="7"/>
</dbReference>
<comment type="cofactor">
    <cofactor evidence="1">
        <name>Mg(2+)</name>
        <dbReference type="ChEBI" id="CHEBI:18420"/>
    </cofactor>
</comment>
<sequence length="500" mass="59361">MGWYEYDSETGYDYYEPSWFYAVAVGRRTGIFTSHEEAVEQVHGFPSFRMRKFNDYEEARDYLEEFDIFCESLTEDGSQEREVEEEDPEGENGTDSWFYAVAVGRTTGIFLDFEDARDQIYGYPRSRMEKFLDYDEAEKYIEKIQILYEEEEEKEEEERRRPSVWFYAVAVGRSTGVYMNYQEAVEQVHGFSGFRMKKFGDYEEAEAYIAFNQVYSSDEEENEGEEEEEPEEKDIWYYAVAVGRSTGVYTDWQVARAQVHGYSGFRMKKFLDYSEAQEYIGNNCVYYGEDEEEKNDEDDEEELEQEQVWYCAVAVGRRVGIYTSRDDALEQVYQYPNFRLKKFLDYSEAQEYIDTNREYCGNEGWEESDGESEDMEKEETWFYAVAVGRHTGIYTSHDDAIEQVHGYPGFRMKKFLDYDEAEEYIDFNQVYSSEEDWGSESEPEEEVESWYYAVGVGRSIGVYTDWQIALNQVHGYPGFRMKKFLDLSEAWQYVRQSKNY</sequence>
<dbReference type="GO" id="GO:0046872">
    <property type="term" value="F:metal ion binding"/>
    <property type="evidence" value="ECO:0007669"/>
    <property type="project" value="UniProtKB-KW"/>
</dbReference>
<evidence type="ECO:0000256" key="8">
    <source>
        <dbReference type="ARBA" id="ARBA00022842"/>
    </source>
</evidence>
<reference evidence="11 12" key="1">
    <citation type="submission" date="2018-09" db="EMBL/GenBank/DDBJ databases">
        <title>Genomic investigation of the strawberry pathogen Phytophthora fragariae indicates pathogenicity is determined by transcriptional variation in three key races.</title>
        <authorList>
            <person name="Adams T.M."/>
            <person name="Armitage A.D."/>
            <person name="Sobczyk M.K."/>
            <person name="Bates H.J."/>
            <person name="Dunwell J.M."/>
            <person name="Nellist C.F."/>
            <person name="Harrison R.J."/>
        </authorList>
    </citation>
    <scope>NUCLEOTIDE SEQUENCE [LARGE SCALE GENOMIC DNA]</scope>
    <source>
        <strain evidence="11 12">NOV-77</strain>
    </source>
</reference>
<dbReference type="PANTHER" id="PTHR10642:SF26">
    <property type="entry name" value="RIBONUCLEASE H1"/>
    <property type="match status" value="1"/>
</dbReference>